<feature type="non-terminal residue" evidence="1">
    <location>
        <position position="30"/>
    </location>
</feature>
<reference evidence="1" key="1">
    <citation type="journal article" date="2014" name="Front. Microbiol.">
        <title>High frequency of phylogenetically diverse reductive dehalogenase-homologous genes in deep subseafloor sedimentary metagenomes.</title>
        <authorList>
            <person name="Kawai M."/>
            <person name="Futagami T."/>
            <person name="Toyoda A."/>
            <person name="Takaki Y."/>
            <person name="Nishi S."/>
            <person name="Hori S."/>
            <person name="Arai W."/>
            <person name="Tsubouchi T."/>
            <person name="Morono Y."/>
            <person name="Uchiyama I."/>
            <person name="Ito T."/>
            <person name="Fujiyama A."/>
            <person name="Inagaki F."/>
            <person name="Takami H."/>
        </authorList>
    </citation>
    <scope>NUCLEOTIDE SEQUENCE</scope>
    <source>
        <strain evidence="1">Expedition CK06-06</strain>
    </source>
</reference>
<accession>X1AXJ6</accession>
<gene>
    <name evidence="1" type="ORF">S01H4_30439</name>
</gene>
<name>X1AXJ6_9ZZZZ</name>
<comment type="caution">
    <text evidence="1">The sequence shown here is derived from an EMBL/GenBank/DDBJ whole genome shotgun (WGS) entry which is preliminary data.</text>
</comment>
<protein>
    <submittedName>
        <fullName evidence="1">Uncharacterized protein</fullName>
    </submittedName>
</protein>
<evidence type="ECO:0000313" key="1">
    <source>
        <dbReference type="EMBL" id="GAG87909.1"/>
    </source>
</evidence>
<dbReference type="AlphaFoldDB" id="X1AXJ6"/>
<proteinExistence type="predicted"/>
<organism evidence="1">
    <name type="scientific">marine sediment metagenome</name>
    <dbReference type="NCBI Taxonomy" id="412755"/>
    <lineage>
        <taxon>unclassified sequences</taxon>
        <taxon>metagenomes</taxon>
        <taxon>ecological metagenomes</taxon>
    </lineage>
</organism>
<dbReference type="EMBL" id="BART01015711">
    <property type="protein sequence ID" value="GAG87909.1"/>
    <property type="molecule type" value="Genomic_DNA"/>
</dbReference>
<sequence length="30" mass="3261">MTEKNSLAGFKFFSTVAPDALEMIAQKGEV</sequence>